<dbReference type="GO" id="GO:0004851">
    <property type="term" value="F:uroporphyrin-III C-methyltransferase activity"/>
    <property type="evidence" value="ECO:0007669"/>
    <property type="project" value="UniProtKB-EC"/>
</dbReference>
<dbReference type="NCBIfam" id="TIGR01469">
    <property type="entry name" value="cobA_cysG_Cterm"/>
    <property type="match status" value="1"/>
</dbReference>
<dbReference type="PANTHER" id="PTHR45790:SF3">
    <property type="entry name" value="S-ADENOSYL-L-METHIONINE-DEPENDENT UROPORPHYRINOGEN III METHYLTRANSFERASE, CHLOROPLASTIC"/>
    <property type="match status" value="1"/>
</dbReference>
<evidence type="ECO:0000313" key="8">
    <source>
        <dbReference type="EMBL" id="QUM69828.1"/>
    </source>
</evidence>
<dbReference type="InterPro" id="IPR003043">
    <property type="entry name" value="Uropor_MeTrfase_CS"/>
</dbReference>
<evidence type="ECO:0000256" key="6">
    <source>
        <dbReference type="RuleBase" id="RU003960"/>
    </source>
</evidence>
<dbReference type="NCBIfam" id="NF004790">
    <property type="entry name" value="PRK06136.1"/>
    <property type="match status" value="1"/>
</dbReference>
<dbReference type="PANTHER" id="PTHR45790">
    <property type="entry name" value="SIROHEME SYNTHASE-RELATED"/>
    <property type="match status" value="1"/>
</dbReference>
<evidence type="ECO:0000259" key="7">
    <source>
        <dbReference type="Pfam" id="PF00590"/>
    </source>
</evidence>
<proteinExistence type="inferred from homology"/>
<reference evidence="8" key="1">
    <citation type="journal article" date="2021" name="Front. Microbiol.">
        <title>Presence and Characterization of a Novel cfr-Carrying Tn558 Transposon Derivative in Staphylococcus delphini Isolated From Retail Food.</title>
        <authorList>
            <person name="Zhang F."/>
            <person name="Wu S."/>
            <person name="Huang J."/>
            <person name="Yang R."/>
            <person name="Zhang J."/>
            <person name="Lei T."/>
            <person name="Dai J."/>
            <person name="Ding Y."/>
            <person name="Xue L."/>
            <person name="Wang J."/>
            <person name="Chen M."/>
            <person name="Wu Q."/>
        </authorList>
    </citation>
    <scope>NUCLEOTIDE SEQUENCE</scope>
    <source>
        <strain evidence="8">2794-1</strain>
    </source>
</reference>
<gene>
    <name evidence="8" type="primary">cobA</name>
    <name evidence="8" type="ORF">IPU22_02440</name>
</gene>
<evidence type="ECO:0000256" key="4">
    <source>
        <dbReference type="ARBA" id="ARBA00022691"/>
    </source>
</evidence>
<dbReference type="InterPro" id="IPR050161">
    <property type="entry name" value="Siro_Cobalamin_biosynth"/>
</dbReference>
<dbReference type="InterPro" id="IPR014777">
    <property type="entry name" value="4pyrrole_Mease_sub1"/>
</dbReference>
<keyword evidence="4" id="KW-0949">S-adenosyl-L-methionine</keyword>
<keyword evidence="2 6" id="KW-0489">Methyltransferase</keyword>
<evidence type="ECO:0000313" key="9">
    <source>
        <dbReference type="Proteomes" id="UP000675994"/>
    </source>
</evidence>
<keyword evidence="5" id="KW-0627">Porphyrin biosynthesis</keyword>
<dbReference type="EMBL" id="CP063367">
    <property type="protein sequence ID" value="QUM69828.1"/>
    <property type="molecule type" value="Genomic_DNA"/>
</dbReference>
<dbReference type="SUPFAM" id="SSF53790">
    <property type="entry name" value="Tetrapyrrole methylase"/>
    <property type="match status" value="1"/>
</dbReference>
<evidence type="ECO:0000256" key="3">
    <source>
        <dbReference type="ARBA" id="ARBA00022679"/>
    </source>
</evidence>
<dbReference type="Gene3D" id="3.30.950.10">
    <property type="entry name" value="Methyltransferase, Cobalt-precorrin-4 Transmethylase, Domain 2"/>
    <property type="match status" value="1"/>
</dbReference>
<feature type="domain" description="Tetrapyrrole methylase" evidence="7">
    <location>
        <begin position="10"/>
        <end position="219"/>
    </location>
</feature>
<evidence type="ECO:0000256" key="1">
    <source>
        <dbReference type="ARBA" id="ARBA00012162"/>
    </source>
</evidence>
<accession>A0AAQ0D7T6</accession>
<organism evidence="8 9">
    <name type="scientific">Staphylococcus delphini</name>
    <dbReference type="NCBI Taxonomy" id="53344"/>
    <lineage>
        <taxon>Bacteria</taxon>
        <taxon>Bacillati</taxon>
        <taxon>Bacillota</taxon>
        <taxon>Bacilli</taxon>
        <taxon>Bacillales</taxon>
        <taxon>Staphylococcaceae</taxon>
        <taxon>Staphylococcus</taxon>
        <taxon>Staphylococcus intermedius group</taxon>
    </lineage>
</organism>
<dbReference type="Proteomes" id="UP000675994">
    <property type="component" value="Chromosome"/>
</dbReference>
<dbReference type="InterPro" id="IPR035996">
    <property type="entry name" value="4pyrrol_Methylase_sf"/>
</dbReference>
<dbReference type="InterPro" id="IPR000878">
    <property type="entry name" value="4pyrrol_Mease"/>
</dbReference>
<sequence length="319" mass="35094">MSALTEAATKVYLVGAGPGNPCLLTKKAERCIQKADVILYDQLVNPFLLQLSRPDAEWIHVGKTPYTRTTKQARINALLVEKAQTAQVVVRLKGGDPAIFGRVTEEVDTLRAHEIPFEIVPGVTAASAAMSQLGRGLTERGVATHITFTTGHFKNNEENDIDLTTLANGGTLAIYMGIKRLPELMRTIQQQIGIDFPVAIIFNATRVNQHVVTGTVTTIVDRIAALPERMGPGITIVGHVVRDLDETVWGSVADFDTVLIKGERQRAIEVAYEWAEAGHAVLIDDRDFSDLHPTQAETIARWVDEMVFTREIFLTSTKQ</sequence>
<dbReference type="AlphaFoldDB" id="A0AAQ0D7T6"/>
<dbReference type="PROSITE" id="PS00840">
    <property type="entry name" value="SUMT_2"/>
    <property type="match status" value="1"/>
</dbReference>
<dbReference type="InterPro" id="IPR006366">
    <property type="entry name" value="CobA/CysG_C"/>
</dbReference>
<dbReference type="GO" id="GO:0032259">
    <property type="term" value="P:methylation"/>
    <property type="evidence" value="ECO:0007669"/>
    <property type="project" value="UniProtKB-KW"/>
</dbReference>
<dbReference type="GO" id="GO:0019354">
    <property type="term" value="P:siroheme biosynthetic process"/>
    <property type="evidence" value="ECO:0007669"/>
    <property type="project" value="InterPro"/>
</dbReference>
<dbReference type="EC" id="2.1.1.107" evidence="1"/>
<dbReference type="InterPro" id="IPR014776">
    <property type="entry name" value="4pyrrole_Mease_sub2"/>
</dbReference>
<dbReference type="Gene3D" id="3.40.1010.10">
    <property type="entry name" value="Cobalt-precorrin-4 Transmethylase, Domain 1"/>
    <property type="match status" value="1"/>
</dbReference>
<evidence type="ECO:0000256" key="2">
    <source>
        <dbReference type="ARBA" id="ARBA00022603"/>
    </source>
</evidence>
<comment type="similarity">
    <text evidence="6">Belongs to the precorrin methyltransferase family.</text>
</comment>
<protein>
    <recommendedName>
        <fullName evidence="1">uroporphyrinogen-III C-methyltransferase</fullName>
        <ecNumber evidence="1">2.1.1.107</ecNumber>
    </recommendedName>
</protein>
<dbReference type="RefSeq" id="WP_212575142.1">
    <property type="nucleotide sequence ID" value="NZ_CP063367.1"/>
</dbReference>
<dbReference type="FunFam" id="3.40.1010.10:FF:000001">
    <property type="entry name" value="Siroheme synthase"/>
    <property type="match status" value="1"/>
</dbReference>
<dbReference type="CDD" id="cd11642">
    <property type="entry name" value="SUMT"/>
    <property type="match status" value="1"/>
</dbReference>
<name>A0AAQ0D7T6_9STAP</name>
<dbReference type="Pfam" id="PF00590">
    <property type="entry name" value="TP_methylase"/>
    <property type="match status" value="1"/>
</dbReference>
<keyword evidence="3 6" id="KW-0808">Transferase</keyword>
<evidence type="ECO:0000256" key="5">
    <source>
        <dbReference type="ARBA" id="ARBA00023244"/>
    </source>
</evidence>